<dbReference type="InterPro" id="IPR001802">
    <property type="entry name" value="MerP/CopZ"/>
</dbReference>
<keyword evidence="2" id="KW-0479">Metal-binding</keyword>
<dbReference type="RefSeq" id="WP_016476512.1">
    <property type="nucleotide sequence ID" value="NZ_CABKSO010000001.1"/>
</dbReference>
<dbReference type="FunFam" id="3.30.70.100:FF:000001">
    <property type="entry name" value="ATPase copper transporting beta"/>
    <property type="match status" value="1"/>
</dbReference>
<proteinExistence type="predicted"/>
<dbReference type="EMBL" id="QXZZ01000003">
    <property type="protein sequence ID" value="RJY51483.1"/>
    <property type="molecule type" value="Genomic_DNA"/>
</dbReference>
<organism evidence="4">
    <name type="scientific">Veillonella atypica</name>
    <dbReference type="NCBI Taxonomy" id="39777"/>
    <lineage>
        <taxon>Bacteria</taxon>
        <taxon>Bacillati</taxon>
        <taxon>Bacillota</taxon>
        <taxon>Negativicutes</taxon>
        <taxon>Veillonellales</taxon>
        <taxon>Veillonellaceae</taxon>
        <taxon>Veillonella</taxon>
    </lineage>
</organism>
<dbReference type="PATRIC" id="fig|39777.7.peg.710"/>
<dbReference type="GO" id="GO:0046872">
    <property type="term" value="F:metal ion binding"/>
    <property type="evidence" value="ECO:0007669"/>
    <property type="project" value="UniProtKB-KW"/>
</dbReference>
<dbReference type="Proteomes" id="UP000070226">
    <property type="component" value="Unassembled WGS sequence"/>
</dbReference>
<dbReference type="EMBL" id="LRQT01000018">
    <property type="protein sequence ID" value="KXA64887.1"/>
    <property type="molecule type" value="Genomic_DNA"/>
</dbReference>
<dbReference type="STRING" id="39777.B7L28_07305"/>
<comment type="caution">
    <text evidence="4">The sequence shown here is derived from an EMBL/GenBank/DDBJ whole genome shotgun (WGS) entry which is preliminary data.</text>
</comment>
<dbReference type="SUPFAM" id="SSF55008">
    <property type="entry name" value="HMA, heavy metal-associated domain"/>
    <property type="match status" value="1"/>
</dbReference>
<dbReference type="KEGG" id="vat:B7L28_07305"/>
<dbReference type="InterPro" id="IPR036163">
    <property type="entry name" value="HMA_dom_sf"/>
</dbReference>
<evidence type="ECO:0000313" key="7">
    <source>
        <dbReference type="Proteomes" id="UP000277803"/>
    </source>
</evidence>
<dbReference type="PANTHER" id="PTHR46594:SF4">
    <property type="entry name" value="P-TYPE CATION-TRANSPORTING ATPASE"/>
    <property type="match status" value="1"/>
</dbReference>
<reference evidence="4 6" key="1">
    <citation type="submission" date="2016-01" db="EMBL/GenBank/DDBJ databases">
        <authorList>
            <person name="Oliw E.H."/>
        </authorList>
    </citation>
    <scope>NUCLEOTIDE SEQUENCE [LARGE SCALE GENOMIC DNA]</scope>
    <source>
        <strain evidence="4 6">CMW7756B</strain>
    </source>
</reference>
<evidence type="ECO:0000313" key="6">
    <source>
        <dbReference type="Proteomes" id="UP000070226"/>
    </source>
</evidence>
<name>A0A133S5L5_9FIRM</name>
<dbReference type="CDD" id="cd00371">
    <property type="entry name" value="HMA"/>
    <property type="match status" value="1"/>
</dbReference>
<accession>A0A133S5L5</accession>
<protein>
    <recommendedName>
        <fullName evidence="1">Copper chaperone CopZ</fullName>
    </recommendedName>
</protein>
<dbReference type="AlphaFoldDB" id="A0A133S5L5"/>
<dbReference type="GeneID" id="57774993"/>
<dbReference type="InterPro" id="IPR006121">
    <property type="entry name" value="HMA_dom"/>
</dbReference>
<dbReference type="PANTHER" id="PTHR46594">
    <property type="entry name" value="P-TYPE CATION-TRANSPORTING ATPASE"/>
    <property type="match status" value="1"/>
</dbReference>
<gene>
    <name evidence="5" type="ORF">D2965_00270</name>
    <name evidence="4" type="ORF">HMPREF3233_00720</name>
</gene>
<dbReference type="Pfam" id="PF00403">
    <property type="entry name" value="HMA"/>
    <property type="match status" value="1"/>
</dbReference>
<reference evidence="5 7" key="2">
    <citation type="submission" date="2018-09" db="EMBL/GenBank/DDBJ databases">
        <title>Genome sequence of Veillonella atypica isolated from periodontal Korean patients.</title>
        <authorList>
            <person name="Lee J.-H."/>
            <person name="Moon J.-H."/>
            <person name="Shin S.-Y."/>
        </authorList>
    </citation>
    <scope>NUCLEOTIDE SEQUENCE [LARGE SCALE GENOMIC DNA]</scope>
    <source>
        <strain evidence="5 7">KHUD_V1</strain>
    </source>
</reference>
<dbReference type="PRINTS" id="PR00946">
    <property type="entry name" value="HGSCAVENGER"/>
</dbReference>
<sequence length="102" mass="10808">MCKDCGCGEDNGVVTKVFTVPGMMCNNCKETVEGATLGLDGVLSSEVDLPNKTATVSFDPAKVSVETITTAIERTGFDVESVVDGVREHSHGLLGTIKRLFK</sequence>
<dbReference type="PROSITE" id="PS50846">
    <property type="entry name" value="HMA_2"/>
    <property type="match status" value="1"/>
</dbReference>
<evidence type="ECO:0000313" key="5">
    <source>
        <dbReference type="EMBL" id="RJY51483.1"/>
    </source>
</evidence>
<evidence type="ECO:0000313" key="4">
    <source>
        <dbReference type="EMBL" id="KXA64887.1"/>
    </source>
</evidence>
<evidence type="ECO:0000259" key="3">
    <source>
        <dbReference type="PROSITE" id="PS50846"/>
    </source>
</evidence>
<evidence type="ECO:0000256" key="1">
    <source>
        <dbReference type="ARBA" id="ARBA00015313"/>
    </source>
</evidence>
<dbReference type="Proteomes" id="UP000277803">
    <property type="component" value="Unassembled WGS sequence"/>
</dbReference>
<dbReference type="Gene3D" id="3.30.70.100">
    <property type="match status" value="1"/>
</dbReference>
<feature type="domain" description="HMA" evidence="3">
    <location>
        <begin position="14"/>
        <end position="80"/>
    </location>
</feature>
<evidence type="ECO:0000256" key="2">
    <source>
        <dbReference type="ARBA" id="ARBA00022723"/>
    </source>
</evidence>